<evidence type="ECO:0000313" key="7">
    <source>
        <dbReference type="Proteomes" id="UP001610728"/>
    </source>
</evidence>
<accession>A0ABR4MQ22</accession>
<dbReference type="EMBL" id="JABSNW010000002">
    <property type="protein sequence ID" value="KAL2890351.1"/>
    <property type="molecule type" value="Genomic_DNA"/>
</dbReference>
<dbReference type="PROSITE" id="PS51635">
    <property type="entry name" value="PNPLA"/>
    <property type="match status" value="1"/>
</dbReference>
<dbReference type="PANTHER" id="PTHR24185:SF1">
    <property type="entry name" value="CALCIUM-INDEPENDENT PHOSPHOLIPASE A2-GAMMA"/>
    <property type="match status" value="1"/>
</dbReference>
<keyword evidence="7" id="KW-1185">Reference proteome</keyword>
<evidence type="ECO:0000313" key="6">
    <source>
        <dbReference type="EMBL" id="KAL2890351.1"/>
    </source>
</evidence>
<dbReference type="Proteomes" id="UP001610728">
    <property type="component" value="Unassembled WGS sequence"/>
</dbReference>
<organism evidence="6 7">
    <name type="scientific">Ceratocystis lukuohia</name>
    <dbReference type="NCBI Taxonomy" id="2019550"/>
    <lineage>
        <taxon>Eukaryota</taxon>
        <taxon>Fungi</taxon>
        <taxon>Dikarya</taxon>
        <taxon>Ascomycota</taxon>
        <taxon>Pezizomycotina</taxon>
        <taxon>Sordariomycetes</taxon>
        <taxon>Hypocreomycetidae</taxon>
        <taxon>Microascales</taxon>
        <taxon>Ceratocystidaceae</taxon>
        <taxon>Ceratocystis</taxon>
    </lineage>
</organism>
<dbReference type="InterPro" id="IPR002641">
    <property type="entry name" value="PNPLA_dom"/>
</dbReference>
<protein>
    <submittedName>
        <fullName evidence="6">Nephrocystin-3</fullName>
    </submittedName>
</protein>
<keyword evidence="1" id="KW-0378">Hydrolase</keyword>
<name>A0ABR4MQ22_9PEZI</name>
<dbReference type="Gene3D" id="3.40.1090.10">
    <property type="entry name" value="Cytosolic phospholipase A2 catalytic domain"/>
    <property type="match status" value="2"/>
</dbReference>
<gene>
    <name evidence="6" type="ORF">HOO65_020893</name>
</gene>
<dbReference type="InterPro" id="IPR002182">
    <property type="entry name" value="NB-ARC"/>
</dbReference>
<dbReference type="SUPFAM" id="SSF52151">
    <property type="entry name" value="FabD/lysophospholipase-like"/>
    <property type="match status" value="1"/>
</dbReference>
<keyword evidence="3" id="KW-0443">Lipid metabolism</keyword>
<evidence type="ECO:0000256" key="2">
    <source>
        <dbReference type="ARBA" id="ARBA00022963"/>
    </source>
</evidence>
<dbReference type="RefSeq" id="XP_070861531.1">
    <property type="nucleotide sequence ID" value="XM_071006417.1"/>
</dbReference>
<dbReference type="Gene3D" id="3.40.50.300">
    <property type="entry name" value="P-loop containing nucleotide triphosphate hydrolases"/>
    <property type="match status" value="1"/>
</dbReference>
<dbReference type="Pfam" id="PF01734">
    <property type="entry name" value="Patatin"/>
    <property type="match status" value="1"/>
</dbReference>
<evidence type="ECO:0000256" key="4">
    <source>
        <dbReference type="PROSITE-ProRule" id="PRU01161"/>
    </source>
</evidence>
<keyword evidence="2" id="KW-0442">Lipid degradation</keyword>
<dbReference type="Pfam" id="PF00931">
    <property type="entry name" value="NB-ARC"/>
    <property type="match status" value="1"/>
</dbReference>
<evidence type="ECO:0000259" key="5">
    <source>
        <dbReference type="PROSITE" id="PS51635"/>
    </source>
</evidence>
<comment type="caution">
    <text evidence="6">The sequence shown here is derived from an EMBL/GenBank/DDBJ whole genome shotgun (WGS) entry which is preliminary data.</text>
</comment>
<dbReference type="GeneID" id="98116526"/>
<sequence>MGSVVPSLQPPRILSLDGGGVRCLSSLLILENIMERIRDTEHLAEIPKPCEMFDLIGGSGTGGRNGLQCEAATAHPSITVGRLFRYKTRAFYQKDNKRELPSIDMRETERDERAYNPYLPTRRYNIPRHIMHEDANVETLPTLFTTYDTSSSLSGSKIWEVARATSATATFFKSITVGRDEIEFIDASFGHNNPCESVIMEAEEQFPSREMVILSIGTGLGNVVKLDDTKDSVAAAQRDVTMSSKPTALRLKKKYKNTGGYYRFSVENGLRDIPLLDTDKMSTISAHTRNYLIENEDEIMEFVEVLASRAPPALRRPGETNGRQPVYFVPFYESRSFVGREQVLSTLSNKLFAQDGFQQVALVGLGGMGKTQVALKLAYWVKKNKPDHSVLWLTVTSMASFRNACKGLVERLKVRMTGDEDPRVLLKDYLESKESGKWLLILDNVDDIELFNGPTVQDRIAQYLPRNDAGRALFTTRSYQAACLAVQTRADIIKLEEMATHELTAILERGVEGQDDETQAQDKALINDLLQELCHLPLAVSQAADYMSMNQISISEYLQILRSTEEGKIGLLDDAHPDETHHDPSQSAVATTWLITFDKIRKSSETAVALLKFIAHVDSNAIPQSIFPEFGTKKQMTNAIGMLLGYGFLRRHQTPGIFDMHGLVHLAAQKWCKIQEGGNEEILAVLKHITLVFPEGRWEDRFLWRQYLAHALLVFEAGKAVSGDACDLAFKLATCLFEDGNNTQPIGILEHLVAYRKKTPIANDPLLEKSLCSLAVAYIDNGQVEKAVHKLSHMAKKGKGKPSVPTDHFSSPRCHRARPLPFYKLGAQLRTLTPSNIQQAWNYVHQTHVS</sequence>
<evidence type="ECO:0000256" key="3">
    <source>
        <dbReference type="ARBA" id="ARBA00023098"/>
    </source>
</evidence>
<evidence type="ECO:0000256" key="1">
    <source>
        <dbReference type="ARBA" id="ARBA00022801"/>
    </source>
</evidence>
<reference evidence="6 7" key="1">
    <citation type="submission" date="2020-05" db="EMBL/GenBank/DDBJ databases">
        <title>Ceratocystis lukuohia genome.</title>
        <authorList>
            <person name="Harrington T.C."/>
            <person name="Kim K."/>
            <person name="Mayers C.G."/>
        </authorList>
    </citation>
    <scope>NUCLEOTIDE SEQUENCE [LARGE SCALE GENOMIC DNA]</scope>
    <source>
        <strain evidence="6 7">C4212</strain>
    </source>
</reference>
<dbReference type="InterPro" id="IPR027417">
    <property type="entry name" value="P-loop_NTPase"/>
</dbReference>
<comment type="caution">
    <text evidence="4">Lacks conserved residue(s) required for the propagation of feature annotation.</text>
</comment>
<dbReference type="InterPro" id="IPR016035">
    <property type="entry name" value="Acyl_Trfase/lysoPLipase"/>
</dbReference>
<proteinExistence type="predicted"/>
<dbReference type="PANTHER" id="PTHR24185">
    <property type="entry name" value="CALCIUM-INDEPENDENT PHOSPHOLIPASE A2-GAMMA"/>
    <property type="match status" value="1"/>
</dbReference>
<feature type="domain" description="PNPLA" evidence="5">
    <location>
        <begin position="14"/>
        <end position="199"/>
    </location>
</feature>
<dbReference type="SUPFAM" id="SSF52540">
    <property type="entry name" value="P-loop containing nucleoside triphosphate hydrolases"/>
    <property type="match status" value="1"/>
</dbReference>